<name>A0AAD1X8Z4_EUPCR</name>
<feature type="compositionally biased region" description="Basic and acidic residues" evidence="1">
    <location>
        <begin position="175"/>
        <end position="188"/>
    </location>
</feature>
<evidence type="ECO:0000256" key="1">
    <source>
        <dbReference type="SAM" id="MobiDB-lite"/>
    </source>
</evidence>
<feature type="compositionally biased region" description="Low complexity" evidence="1">
    <location>
        <begin position="142"/>
        <end position="151"/>
    </location>
</feature>
<gene>
    <name evidence="2" type="ORF">ECRASSUSDP1_LOCUS4482</name>
</gene>
<feature type="region of interest" description="Disordered" evidence="1">
    <location>
        <begin position="101"/>
        <end position="188"/>
    </location>
</feature>
<dbReference type="Proteomes" id="UP001295684">
    <property type="component" value="Unassembled WGS sequence"/>
</dbReference>
<sequence>MNHTCFSRWEKGQKSLYKVFKKVRAQKPSFGNNRCVDITQQLSQYSYDGEDNDCDQLPIRTPASFQERALQRGANHACLFKYEKEFMTEEQLRREARRLLREEQKKRSKGKPDRQGREKEDNSYSYQDEQEKSGNRKTAYFGLGSSASKSKSLARDSRAKEPNPDKRRVKSTDPNLDKEESEERPSASCKKENYGKWVYLRNKARYGSKSVDKYQLTKEQKEELLDEMDQKRKARWKPDSHLRSEYGKPIFHPYGKANTNPTSGGIIYGDYLRTHNIHPHSGENHPEYRQTYTSAHDTAFVNGKPTLHPTKELKKEPKITKKEIEELKNKNSLLPDKPSRHLKREIKQLDLMDEVRFASQHDTPAPSEYATTERSSSRKSQMKSQSRETSSRLKDSKRRPARAKPRMEYKEKKTQDNPDLGNISISYSKKSKGNKTRDERVNARDQVNHKNSKLANKLAKDRRYKGEETYPMENATFDQTMASTGDYTQLQNFQKRAQSAKNRAPVDYQRYLKCKESKNDINHICTCSLRDPTILPVGYSFLFSHDELADPPLYDRDSRGCVIVPESYARKHHL</sequence>
<feature type="compositionally biased region" description="Basic and acidic residues" evidence="1">
    <location>
        <begin position="405"/>
        <end position="416"/>
    </location>
</feature>
<feature type="compositionally biased region" description="Basic residues" evidence="1">
    <location>
        <begin position="395"/>
        <end position="404"/>
    </location>
</feature>
<dbReference type="AlphaFoldDB" id="A0AAD1X8Z4"/>
<reference evidence="2" key="1">
    <citation type="submission" date="2023-07" db="EMBL/GenBank/DDBJ databases">
        <authorList>
            <consortium name="AG Swart"/>
            <person name="Singh M."/>
            <person name="Singh A."/>
            <person name="Seah K."/>
            <person name="Emmerich C."/>
        </authorList>
    </citation>
    <scope>NUCLEOTIDE SEQUENCE</scope>
    <source>
        <strain evidence="2">DP1</strain>
    </source>
</reference>
<dbReference type="EMBL" id="CAMPGE010004304">
    <property type="protein sequence ID" value="CAI2363152.1"/>
    <property type="molecule type" value="Genomic_DNA"/>
</dbReference>
<feature type="compositionally biased region" description="Basic and acidic residues" evidence="1">
    <location>
        <begin position="385"/>
        <end position="394"/>
    </location>
</feature>
<evidence type="ECO:0000313" key="3">
    <source>
        <dbReference type="Proteomes" id="UP001295684"/>
    </source>
</evidence>
<comment type="caution">
    <text evidence="2">The sequence shown here is derived from an EMBL/GenBank/DDBJ whole genome shotgun (WGS) entry which is preliminary data.</text>
</comment>
<protein>
    <submittedName>
        <fullName evidence="2">Uncharacterized protein</fullName>
    </submittedName>
</protein>
<feature type="compositionally biased region" description="Basic and acidic residues" evidence="1">
    <location>
        <begin position="153"/>
        <end position="166"/>
    </location>
</feature>
<feature type="compositionally biased region" description="Basic and acidic residues" evidence="1">
    <location>
        <begin position="435"/>
        <end position="448"/>
    </location>
</feature>
<accession>A0AAD1X8Z4</accession>
<feature type="region of interest" description="Disordered" evidence="1">
    <location>
        <begin position="358"/>
        <end position="448"/>
    </location>
</feature>
<keyword evidence="3" id="KW-1185">Reference proteome</keyword>
<evidence type="ECO:0000313" key="2">
    <source>
        <dbReference type="EMBL" id="CAI2363152.1"/>
    </source>
</evidence>
<proteinExistence type="predicted"/>
<organism evidence="2 3">
    <name type="scientific">Euplotes crassus</name>
    <dbReference type="NCBI Taxonomy" id="5936"/>
    <lineage>
        <taxon>Eukaryota</taxon>
        <taxon>Sar</taxon>
        <taxon>Alveolata</taxon>
        <taxon>Ciliophora</taxon>
        <taxon>Intramacronucleata</taxon>
        <taxon>Spirotrichea</taxon>
        <taxon>Hypotrichia</taxon>
        <taxon>Euplotida</taxon>
        <taxon>Euplotidae</taxon>
        <taxon>Moneuplotes</taxon>
    </lineage>
</organism>
<feature type="compositionally biased region" description="Basic and acidic residues" evidence="1">
    <location>
        <begin position="101"/>
        <end position="122"/>
    </location>
</feature>